<name>T0Y0Y5_9ZZZZ</name>
<protein>
    <submittedName>
        <fullName evidence="6">Protein containing DUF490</fullName>
    </submittedName>
</protein>
<reference evidence="6" key="2">
    <citation type="journal article" date="2014" name="ISME J.">
        <title>Microbial stratification in low pH oxic and suboxic macroscopic growths along an acid mine drainage.</title>
        <authorList>
            <person name="Mendez-Garcia C."/>
            <person name="Mesa V."/>
            <person name="Sprenger R.R."/>
            <person name="Richter M."/>
            <person name="Diez M.S."/>
            <person name="Solano J."/>
            <person name="Bargiela R."/>
            <person name="Golyshina O.V."/>
            <person name="Manteca A."/>
            <person name="Ramos J.L."/>
            <person name="Gallego J.R."/>
            <person name="Llorente I."/>
            <person name="Martins Dos Santos V.A."/>
            <person name="Jensen O.N."/>
            <person name="Pelaez A.I."/>
            <person name="Sanchez J."/>
            <person name="Ferrer M."/>
        </authorList>
    </citation>
    <scope>NUCLEOTIDE SEQUENCE</scope>
</reference>
<dbReference type="InterPro" id="IPR007452">
    <property type="entry name" value="TamB_C"/>
</dbReference>
<evidence type="ECO:0000256" key="2">
    <source>
        <dbReference type="ARBA" id="ARBA00022692"/>
    </source>
</evidence>
<feature type="domain" description="Translocation and assembly module TamB C-terminal" evidence="5">
    <location>
        <begin position="42"/>
        <end position="234"/>
    </location>
</feature>
<dbReference type="Pfam" id="PF04357">
    <property type="entry name" value="TamB"/>
    <property type="match status" value="1"/>
</dbReference>
<reference evidence="6" key="1">
    <citation type="submission" date="2013-08" db="EMBL/GenBank/DDBJ databases">
        <authorList>
            <person name="Mendez C."/>
            <person name="Richter M."/>
            <person name="Ferrer M."/>
            <person name="Sanchez J."/>
        </authorList>
    </citation>
    <scope>NUCLEOTIDE SEQUENCE</scope>
</reference>
<comment type="caution">
    <text evidence="6">The sequence shown here is derived from an EMBL/GenBank/DDBJ whole genome shotgun (WGS) entry which is preliminary data.</text>
</comment>
<evidence type="ECO:0000259" key="5">
    <source>
        <dbReference type="Pfam" id="PF04357"/>
    </source>
</evidence>
<dbReference type="PANTHER" id="PTHR36985">
    <property type="entry name" value="TRANSLOCATION AND ASSEMBLY MODULE SUBUNIT TAMB"/>
    <property type="match status" value="1"/>
</dbReference>
<evidence type="ECO:0000256" key="3">
    <source>
        <dbReference type="ARBA" id="ARBA00022989"/>
    </source>
</evidence>
<dbReference type="GO" id="GO:0009306">
    <property type="term" value="P:protein secretion"/>
    <property type="evidence" value="ECO:0007669"/>
    <property type="project" value="InterPro"/>
</dbReference>
<feature type="non-terminal residue" evidence="6">
    <location>
        <position position="234"/>
    </location>
</feature>
<dbReference type="GO" id="GO:0097347">
    <property type="term" value="C:TAM protein secretion complex"/>
    <property type="evidence" value="ECO:0007669"/>
    <property type="project" value="TreeGrafter"/>
</dbReference>
<evidence type="ECO:0000313" key="6">
    <source>
        <dbReference type="EMBL" id="EQD28756.1"/>
    </source>
</evidence>
<comment type="subcellular location">
    <subcellularLocation>
        <location evidence="1">Membrane</location>
        <topology evidence="1">Single-pass membrane protein</topology>
    </subcellularLocation>
</comment>
<keyword evidence="3" id="KW-1133">Transmembrane helix</keyword>
<keyword evidence="4" id="KW-0472">Membrane</keyword>
<dbReference type="AlphaFoldDB" id="T0Y0Y5"/>
<evidence type="ECO:0000256" key="4">
    <source>
        <dbReference type="ARBA" id="ARBA00023136"/>
    </source>
</evidence>
<feature type="non-terminal residue" evidence="6">
    <location>
        <position position="1"/>
    </location>
</feature>
<dbReference type="EMBL" id="AUZX01015524">
    <property type="protein sequence ID" value="EQD28756.1"/>
    <property type="molecule type" value="Genomic_DNA"/>
</dbReference>
<organism evidence="6">
    <name type="scientific">mine drainage metagenome</name>
    <dbReference type="NCBI Taxonomy" id="410659"/>
    <lineage>
        <taxon>unclassified sequences</taxon>
        <taxon>metagenomes</taxon>
        <taxon>ecological metagenomes</taxon>
    </lineage>
</organism>
<dbReference type="PANTHER" id="PTHR36985:SF1">
    <property type="entry name" value="TRANSLOCATION AND ASSEMBLY MODULE SUBUNIT TAMB"/>
    <property type="match status" value="1"/>
</dbReference>
<gene>
    <name evidence="6" type="ORF">B1A_21018</name>
</gene>
<proteinExistence type="predicted"/>
<keyword evidence="2" id="KW-0812">Transmembrane</keyword>
<accession>T0Y0Y5</accession>
<sequence>TGDVRVESGSANLYQPNLQMQQLALQARMVEGAVTVDGTARVGKGLMHVHGEMRWRDDLPYGVLHLWGSNLQIVNLPEAQIDAAPDLQFRIAGRRIDATGTVLVSHARIAPRSFAGAVSVSSDQVIVGEESSSPARRYQVVSTITLELGKDVNIDTMGLTGRLAGRITVQSGLGRGRTATGELSVVKGRYSAYARNLTIESGRLLFRGGPIDDPGIEIRAVRRYPDVTAGINVS</sequence>
<dbReference type="GO" id="GO:0005886">
    <property type="term" value="C:plasma membrane"/>
    <property type="evidence" value="ECO:0007669"/>
    <property type="project" value="InterPro"/>
</dbReference>
<evidence type="ECO:0000256" key="1">
    <source>
        <dbReference type="ARBA" id="ARBA00004167"/>
    </source>
</evidence>